<dbReference type="InterPro" id="IPR031327">
    <property type="entry name" value="MCM"/>
</dbReference>
<keyword evidence="14" id="KW-1185">Reference proteome</keyword>
<dbReference type="Gene3D" id="2.40.50.140">
    <property type="entry name" value="Nucleic acid-binding proteins"/>
    <property type="match status" value="1"/>
</dbReference>
<dbReference type="GO" id="GO:0003697">
    <property type="term" value="F:single-stranded DNA binding"/>
    <property type="evidence" value="ECO:0007669"/>
    <property type="project" value="TreeGrafter"/>
</dbReference>
<keyword evidence="8 10" id="KW-0238">DNA-binding</keyword>
<comment type="subunit">
    <text evidence="11">Component of the MCM2-7 complex.</text>
</comment>
<comment type="similarity">
    <text evidence="2 10">Belongs to the MCM family.</text>
</comment>
<organism evidence="14 15">
    <name type="scientific">Setaria digitata</name>
    <dbReference type="NCBI Taxonomy" id="48799"/>
    <lineage>
        <taxon>Eukaryota</taxon>
        <taxon>Metazoa</taxon>
        <taxon>Ecdysozoa</taxon>
        <taxon>Nematoda</taxon>
        <taxon>Chromadorea</taxon>
        <taxon>Rhabditida</taxon>
        <taxon>Spirurina</taxon>
        <taxon>Spiruromorpha</taxon>
        <taxon>Filarioidea</taxon>
        <taxon>Setariidae</taxon>
        <taxon>Setaria</taxon>
    </lineage>
</organism>
<keyword evidence="4 10" id="KW-0547">Nucleotide-binding</keyword>
<keyword evidence="9 11" id="KW-0539">Nucleus</keyword>
<dbReference type="InterPro" id="IPR003593">
    <property type="entry name" value="AAA+_ATPase"/>
</dbReference>
<keyword evidence="7 10" id="KW-0067">ATP-binding</keyword>
<dbReference type="WBParaSite" id="sdigi.contig57.g3147.t1">
    <property type="protein sequence ID" value="sdigi.contig57.g3147.t1"/>
    <property type="gene ID" value="sdigi.contig57.g3147"/>
</dbReference>
<dbReference type="PROSITE" id="PS00847">
    <property type="entry name" value="MCM_1"/>
    <property type="match status" value="1"/>
</dbReference>
<name>A0A915Q4K6_9BILA</name>
<dbReference type="InterPro" id="IPR018525">
    <property type="entry name" value="MCM_CS"/>
</dbReference>
<dbReference type="GO" id="GO:1902975">
    <property type="term" value="P:mitotic DNA replication initiation"/>
    <property type="evidence" value="ECO:0007669"/>
    <property type="project" value="TreeGrafter"/>
</dbReference>
<dbReference type="Pfam" id="PF00493">
    <property type="entry name" value="MCM"/>
    <property type="match status" value="1"/>
</dbReference>
<dbReference type="GO" id="GO:0005634">
    <property type="term" value="C:nucleus"/>
    <property type="evidence" value="ECO:0007669"/>
    <property type="project" value="UniProtKB-SubCell"/>
</dbReference>
<dbReference type="GO" id="GO:0005524">
    <property type="term" value="F:ATP binding"/>
    <property type="evidence" value="ECO:0007669"/>
    <property type="project" value="UniProtKB-UniRule"/>
</dbReference>
<protein>
    <recommendedName>
        <fullName evidence="11">DNA replication licensing factor MCM3</fullName>
        <ecNumber evidence="11">3.6.4.12</ecNumber>
    </recommendedName>
</protein>
<evidence type="ECO:0000256" key="9">
    <source>
        <dbReference type="ARBA" id="ARBA00023242"/>
    </source>
</evidence>
<dbReference type="Pfam" id="PF14551">
    <property type="entry name" value="MCM_N"/>
    <property type="match status" value="1"/>
</dbReference>
<dbReference type="InterPro" id="IPR027925">
    <property type="entry name" value="MCM_N"/>
</dbReference>
<dbReference type="SMART" id="SM00382">
    <property type="entry name" value="AAA"/>
    <property type="match status" value="1"/>
</dbReference>
<evidence type="ECO:0000256" key="11">
    <source>
        <dbReference type="RuleBase" id="RU368061"/>
    </source>
</evidence>
<dbReference type="SUPFAM" id="SSF52540">
    <property type="entry name" value="P-loop containing nucleoside triphosphate hydrolases"/>
    <property type="match status" value="1"/>
</dbReference>
<dbReference type="FunFam" id="2.20.28.10:FF:000006">
    <property type="entry name" value="DNA helicase"/>
    <property type="match status" value="1"/>
</dbReference>
<keyword evidence="6 11" id="KW-0347">Helicase</keyword>
<keyword evidence="3 11" id="KW-0235">DNA replication</keyword>
<dbReference type="PRINTS" id="PR01659">
    <property type="entry name" value="MCMPROTEIN3"/>
</dbReference>
<dbReference type="InterPro" id="IPR056575">
    <property type="entry name" value="WH_MCM3_C"/>
</dbReference>
<dbReference type="GO" id="GO:0017116">
    <property type="term" value="F:single-stranded DNA helicase activity"/>
    <property type="evidence" value="ECO:0007669"/>
    <property type="project" value="TreeGrafter"/>
</dbReference>
<comment type="function">
    <text evidence="11">Acts as component of the MCM2-7 complex (MCM complex) which is the replicative helicase essential for 'once per cell cycle' DNA replication initiation and elongation in eukaryotic cells. The active ATPase sites in the MCM2-7 ring are formed through the interaction surfaces of two neighboring subunits such that a critical structure of a conserved arginine finger motif is provided in trans relative to the ATP-binding site of the Walker A box of the adjacent subunit. The six ATPase active sites, however, are likely to contribute differentially to the complex helicase activity.</text>
</comment>
<dbReference type="Pfam" id="PF17207">
    <property type="entry name" value="MCM_OB"/>
    <property type="match status" value="1"/>
</dbReference>
<dbReference type="Proteomes" id="UP000887581">
    <property type="component" value="Unplaced"/>
</dbReference>
<dbReference type="PANTHER" id="PTHR11630:SF46">
    <property type="entry name" value="DNA REPLICATION LICENSING FACTOR MCM3-RELATED"/>
    <property type="match status" value="1"/>
</dbReference>
<dbReference type="InterPro" id="IPR008046">
    <property type="entry name" value="Mcm3"/>
</dbReference>
<dbReference type="GO" id="GO:0000727">
    <property type="term" value="P:double-strand break repair via break-induced replication"/>
    <property type="evidence" value="ECO:0007669"/>
    <property type="project" value="TreeGrafter"/>
</dbReference>
<evidence type="ECO:0000256" key="8">
    <source>
        <dbReference type="ARBA" id="ARBA00023125"/>
    </source>
</evidence>
<evidence type="ECO:0000256" key="2">
    <source>
        <dbReference type="ARBA" id="ARBA00008010"/>
    </source>
</evidence>
<comment type="catalytic activity">
    <reaction evidence="11">
        <text>ATP + H2O = ADP + phosphate + H(+)</text>
        <dbReference type="Rhea" id="RHEA:13065"/>
        <dbReference type="ChEBI" id="CHEBI:15377"/>
        <dbReference type="ChEBI" id="CHEBI:15378"/>
        <dbReference type="ChEBI" id="CHEBI:30616"/>
        <dbReference type="ChEBI" id="CHEBI:43474"/>
        <dbReference type="ChEBI" id="CHEBI:456216"/>
        <dbReference type="EC" id="3.6.4.12"/>
    </reaction>
</comment>
<dbReference type="PROSITE" id="PS50051">
    <property type="entry name" value="MCM_2"/>
    <property type="match status" value="1"/>
</dbReference>
<dbReference type="GO" id="GO:0042555">
    <property type="term" value="C:MCM complex"/>
    <property type="evidence" value="ECO:0007669"/>
    <property type="project" value="UniProtKB-UniRule"/>
</dbReference>
<feature type="region of interest" description="Disordered" evidence="12">
    <location>
        <begin position="766"/>
        <end position="794"/>
    </location>
</feature>
<feature type="region of interest" description="Disordered" evidence="12">
    <location>
        <begin position="696"/>
        <end position="731"/>
    </location>
</feature>
<dbReference type="PANTHER" id="PTHR11630">
    <property type="entry name" value="DNA REPLICATION LICENSING FACTOR MCM FAMILY MEMBER"/>
    <property type="match status" value="1"/>
</dbReference>
<evidence type="ECO:0000256" key="10">
    <source>
        <dbReference type="RuleBase" id="RU004070"/>
    </source>
</evidence>
<reference evidence="15" key="1">
    <citation type="submission" date="2022-11" db="UniProtKB">
        <authorList>
            <consortium name="WormBaseParasite"/>
        </authorList>
    </citation>
    <scope>IDENTIFICATION</scope>
</reference>
<evidence type="ECO:0000256" key="3">
    <source>
        <dbReference type="ARBA" id="ARBA00022705"/>
    </source>
</evidence>
<dbReference type="CDD" id="cd17754">
    <property type="entry name" value="MCM3"/>
    <property type="match status" value="1"/>
</dbReference>
<dbReference type="Gene3D" id="3.40.50.300">
    <property type="entry name" value="P-loop containing nucleotide triphosphate hydrolases"/>
    <property type="match status" value="1"/>
</dbReference>
<dbReference type="Pfam" id="PF17855">
    <property type="entry name" value="MCM_lid"/>
    <property type="match status" value="1"/>
</dbReference>
<dbReference type="Pfam" id="PF23191">
    <property type="entry name" value="WHD_MCM3_C"/>
    <property type="match status" value="1"/>
</dbReference>
<evidence type="ECO:0000256" key="7">
    <source>
        <dbReference type="ARBA" id="ARBA00022840"/>
    </source>
</evidence>
<dbReference type="SMART" id="SM00350">
    <property type="entry name" value="MCM"/>
    <property type="match status" value="1"/>
</dbReference>
<sequence>MMRSGVPSTEDVVQRLDPRDKQALRKVKATTIHNVGISTIHSHQHNMDLISHEDENRAREITMEYLNFLDDSGGDKVYMQKCEDMIKENASRIIINLNELRKKLPERVVGLLRNFVPEILCLQQAMKDYVSRLDPEYGKSRDFNVGFEGSFGDRHVNPRTLKSQFLGSMVCCEGSALRPKVIRSVHYCPATKKTFERRYTDLTSYDAFPSSNVYPTEDENKNPLETEYGLSIYRDHQTFSVQELPEYAPPGQLPRSIDVVADDDLADSCKPGDRVRVIGLYRCLPNKQNGYTSGSFRSIIISNNVQLLSKEMQPNFLPDDIKNIRKMSRQKNIFDTLARSLAPSIWGHDEVKKAILCLLLGGNEKILQNGSHIRGDINILLIGDPSVAKSQLLRYVLHTAPRAVATTGRGSSGVGLTAAVTTDIDSGERRLEAGAMVLADRGIVCIDEFDKMSDIDRTAIHEVMEQGRVTIAKAGIHAKLNARCSVLAAANPVFGRYDLFKTPMENIGMQDSLLSRFDLIFVLMDEHDPKHDDNVAGHILKLHQYRTPGEPDGAVLPMGVDVETLTTFDMEEVSNTNEICEKNKEWCASKASDKLFTMQFVRKYIHMAKSVKPKLTEEASAYISECYAELRSFDTSKADRERTMPVTVRQLETLIRISTAMAKARLAKSVERSDAEKAYQLLHYACFKEKPKERLDMEKHGRKGEINEGSDDDETEDGAENFESLASTERTLTQASLRRSKRFAGDTQISVVSDLADSEATTVQLGESITDKTTDVADLSGPSPKRPRRETPSISIDRYKKFRKLLRKAFDDCGNPDDMIELSIIRSAIQEQAGRLPFSDAEFEAAFEQLTSENIAMIADSRITLI</sequence>
<comment type="subcellular location">
    <subcellularLocation>
        <location evidence="1 11">Nucleus</location>
    </subcellularLocation>
</comment>
<accession>A0A915Q4K6</accession>
<dbReference type="InterPro" id="IPR041562">
    <property type="entry name" value="MCM_lid"/>
</dbReference>
<dbReference type="InterPro" id="IPR001208">
    <property type="entry name" value="MCM_dom"/>
</dbReference>
<dbReference type="PRINTS" id="PR01657">
    <property type="entry name" value="MCMFAMILY"/>
</dbReference>
<feature type="compositionally biased region" description="Basic and acidic residues" evidence="12">
    <location>
        <begin position="696"/>
        <end position="706"/>
    </location>
</feature>
<dbReference type="EC" id="3.6.4.12" evidence="11"/>
<evidence type="ECO:0000256" key="1">
    <source>
        <dbReference type="ARBA" id="ARBA00004123"/>
    </source>
</evidence>
<dbReference type="SUPFAM" id="SSF50249">
    <property type="entry name" value="Nucleic acid-binding proteins"/>
    <property type="match status" value="1"/>
</dbReference>
<dbReference type="InterPro" id="IPR027417">
    <property type="entry name" value="P-loop_NTPase"/>
</dbReference>
<dbReference type="GO" id="GO:0016787">
    <property type="term" value="F:hydrolase activity"/>
    <property type="evidence" value="ECO:0007669"/>
    <property type="project" value="UniProtKB-KW"/>
</dbReference>
<dbReference type="Gene3D" id="3.30.1640.10">
    <property type="entry name" value="mini-chromosome maintenance (MCM) complex, chain A, domain 1"/>
    <property type="match status" value="1"/>
</dbReference>
<keyword evidence="5 11" id="KW-0378">Hydrolase</keyword>
<evidence type="ECO:0000256" key="6">
    <source>
        <dbReference type="ARBA" id="ARBA00022806"/>
    </source>
</evidence>
<evidence type="ECO:0000256" key="4">
    <source>
        <dbReference type="ARBA" id="ARBA00022741"/>
    </source>
</evidence>
<evidence type="ECO:0000313" key="15">
    <source>
        <dbReference type="WBParaSite" id="sdigi.contig57.g3147.t1"/>
    </source>
</evidence>
<dbReference type="GO" id="GO:0006271">
    <property type="term" value="P:DNA strand elongation involved in DNA replication"/>
    <property type="evidence" value="ECO:0007669"/>
    <property type="project" value="TreeGrafter"/>
</dbReference>
<dbReference type="InterPro" id="IPR012340">
    <property type="entry name" value="NA-bd_OB-fold"/>
</dbReference>
<dbReference type="AlphaFoldDB" id="A0A915Q4K6"/>
<feature type="compositionally biased region" description="Acidic residues" evidence="12">
    <location>
        <begin position="708"/>
        <end position="720"/>
    </location>
</feature>
<proteinExistence type="inferred from homology"/>
<evidence type="ECO:0000259" key="13">
    <source>
        <dbReference type="PROSITE" id="PS50051"/>
    </source>
</evidence>
<evidence type="ECO:0000313" key="14">
    <source>
        <dbReference type="Proteomes" id="UP000887581"/>
    </source>
</evidence>
<evidence type="ECO:0000256" key="12">
    <source>
        <dbReference type="SAM" id="MobiDB-lite"/>
    </source>
</evidence>
<feature type="domain" description="MCM C-terminal AAA(+) ATPase" evidence="13">
    <location>
        <begin position="333"/>
        <end position="539"/>
    </location>
</feature>
<evidence type="ECO:0000256" key="5">
    <source>
        <dbReference type="ARBA" id="ARBA00022801"/>
    </source>
</evidence>
<dbReference type="InterPro" id="IPR033762">
    <property type="entry name" value="MCM_OB"/>
</dbReference>
<dbReference type="Gene3D" id="2.20.28.10">
    <property type="match status" value="1"/>
</dbReference>